<dbReference type="EMBL" id="CAJNOT010007457">
    <property type="protein sequence ID" value="CAF1506450.1"/>
    <property type="molecule type" value="Genomic_DNA"/>
</dbReference>
<dbReference type="Proteomes" id="UP000663889">
    <property type="component" value="Unassembled WGS sequence"/>
</dbReference>
<evidence type="ECO:0000313" key="2">
    <source>
        <dbReference type="EMBL" id="CAF1553272.1"/>
    </source>
</evidence>
<comment type="caution">
    <text evidence="1">The sequence shown here is derived from an EMBL/GenBank/DDBJ whole genome shotgun (WGS) entry which is preliminary data.</text>
</comment>
<feature type="non-terminal residue" evidence="1">
    <location>
        <position position="1"/>
    </location>
</feature>
<proteinExistence type="predicted"/>
<reference evidence="1" key="1">
    <citation type="submission" date="2021-02" db="EMBL/GenBank/DDBJ databases">
        <authorList>
            <person name="Nowell W R."/>
        </authorList>
    </citation>
    <scope>NUCLEOTIDE SEQUENCE</scope>
</reference>
<dbReference type="AlphaFoldDB" id="A0A815TX79"/>
<evidence type="ECO:0000313" key="3">
    <source>
        <dbReference type="EMBL" id="CAF4193836.1"/>
    </source>
</evidence>
<dbReference type="EMBL" id="CAJNOU010010638">
    <property type="protein sequence ID" value="CAF1553272.1"/>
    <property type="molecule type" value="Genomic_DNA"/>
</dbReference>
<organism evidence="1 4">
    <name type="scientific">Rotaria sordida</name>
    <dbReference type="NCBI Taxonomy" id="392033"/>
    <lineage>
        <taxon>Eukaryota</taxon>
        <taxon>Metazoa</taxon>
        <taxon>Spiralia</taxon>
        <taxon>Gnathifera</taxon>
        <taxon>Rotifera</taxon>
        <taxon>Eurotatoria</taxon>
        <taxon>Bdelloidea</taxon>
        <taxon>Philodinida</taxon>
        <taxon>Philodinidae</taxon>
        <taxon>Rotaria</taxon>
    </lineage>
</organism>
<dbReference type="Proteomes" id="UP000663864">
    <property type="component" value="Unassembled WGS sequence"/>
</dbReference>
<dbReference type="EMBL" id="CAJOBE010015820">
    <property type="protein sequence ID" value="CAF4193836.1"/>
    <property type="molecule type" value="Genomic_DNA"/>
</dbReference>
<evidence type="ECO:0000313" key="1">
    <source>
        <dbReference type="EMBL" id="CAF1506450.1"/>
    </source>
</evidence>
<sequence length="68" mass="7788">CTVDELLTHAFLKHLKKLSNDPQVLADDMAKILGFYEQKQSNNTGTNIDKILDDSNNKYNSINVSWEF</sequence>
<gene>
    <name evidence="3" type="ORF">FNK824_LOCUS35894</name>
    <name evidence="2" type="ORF">SEV965_LOCUS38808</name>
    <name evidence="1" type="ORF">ZHD862_LOCUS37698</name>
</gene>
<evidence type="ECO:0000313" key="4">
    <source>
        <dbReference type="Proteomes" id="UP000663864"/>
    </source>
</evidence>
<name>A0A815TX79_9BILA</name>
<protein>
    <submittedName>
        <fullName evidence="1">Uncharacterized protein</fullName>
    </submittedName>
</protein>
<accession>A0A815TX79</accession>
<dbReference type="Proteomes" id="UP000663874">
    <property type="component" value="Unassembled WGS sequence"/>
</dbReference>